<keyword evidence="4 9" id="KW-0997">Cell inner membrane</keyword>
<evidence type="ECO:0000256" key="2">
    <source>
        <dbReference type="ARBA" id="ARBA00022448"/>
    </source>
</evidence>
<evidence type="ECO:0000256" key="5">
    <source>
        <dbReference type="ARBA" id="ARBA00022692"/>
    </source>
</evidence>
<feature type="transmembrane region" description="Helical" evidence="9">
    <location>
        <begin position="97"/>
        <end position="119"/>
    </location>
</feature>
<feature type="domain" description="Tripartite ATP-independent periplasmic transporters DctQ component" evidence="10">
    <location>
        <begin position="28"/>
        <end position="154"/>
    </location>
</feature>
<comment type="subcellular location">
    <subcellularLocation>
        <location evidence="1 9">Cell inner membrane</location>
        <topology evidence="1 9">Multi-pass membrane protein</topology>
    </subcellularLocation>
</comment>
<feature type="transmembrane region" description="Helical" evidence="9">
    <location>
        <begin position="131"/>
        <end position="152"/>
    </location>
</feature>
<evidence type="ECO:0000256" key="9">
    <source>
        <dbReference type="RuleBase" id="RU369079"/>
    </source>
</evidence>
<dbReference type="InterPro" id="IPR007387">
    <property type="entry name" value="TRAP_DctQ"/>
</dbReference>
<reference evidence="12" key="1">
    <citation type="submission" date="2015-07" db="EMBL/GenBank/DDBJ databases">
        <title>Whole genome sequence of an Ensifer adhaerens strain isolated from a cave pool in the Wind Cave National Park.</title>
        <authorList>
            <person name="Eng W.W.H."/>
            <person name="Gan H.M."/>
            <person name="Barton H.A."/>
            <person name="Savka M.A."/>
        </authorList>
    </citation>
    <scope>NUCLEOTIDE SEQUENCE [LARGE SCALE GENOMIC DNA]</scope>
    <source>
        <strain evidence="12">SD006</strain>
    </source>
</reference>
<dbReference type="GO" id="GO:0005886">
    <property type="term" value="C:plasma membrane"/>
    <property type="evidence" value="ECO:0007669"/>
    <property type="project" value="UniProtKB-SubCell"/>
</dbReference>
<dbReference type="AlphaFoldDB" id="A0A0L8BKC6"/>
<dbReference type="GO" id="GO:0022857">
    <property type="term" value="F:transmembrane transporter activity"/>
    <property type="evidence" value="ECO:0007669"/>
    <property type="project" value="UniProtKB-UniRule"/>
</dbReference>
<protein>
    <recommendedName>
        <fullName evidence="9">TRAP transporter small permease protein</fullName>
    </recommendedName>
</protein>
<keyword evidence="5 9" id="KW-0812">Transmembrane</keyword>
<feature type="transmembrane region" description="Helical" evidence="9">
    <location>
        <begin position="12"/>
        <end position="35"/>
    </location>
</feature>
<evidence type="ECO:0000313" key="12">
    <source>
        <dbReference type="Proteomes" id="UP000037425"/>
    </source>
</evidence>
<keyword evidence="7 9" id="KW-0472">Membrane</keyword>
<comment type="caution">
    <text evidence="11">The sequence shown here is derived from an EMBL/GenBank/DDBJ whole genome shotgun (WGS) entry which is preliminary data.</text>
</comment>
<evidence type="ECO:0000256" key="4">
    <source>
        <dbReference type="ARBA" id="ARBA00022519"/>
    </source>
</evidence>
<evidence type="ECO:0000313" key="11">
    <source>
        <dbReference type="EMBL" id="KOF15038.1"/>
    </source>
</evidence>
<name>A0A0L8BKC6_ENSAD</name>
<evidence type="ECO:0000256" key="7">
    <source>
        <dbReference type="ARBA" id="ARBA00023136"/>
    </source>
</evidence>
<proteinExistence type="inferred from homology"/>
<sequence>MLRLADGLDRIVSIVARGIVLVTGCVLLVLLFSNVVARYALGGGFSFAQELPERVFPFFIMAGVALAVQHGGHMAVEMLPEMLGRRVEQVFRIVAQTIVIIGHAVMVCVTLDVADISWIDVSPVLNMPASYSYYALAGGSAAVIIATVALVIRVAIIGPEAMPVPTPEETGQ</sequence>
<dbReference type="GO" id="GO:0015740">
    <property type="term" value="P:C4-dicarboxylate transport"/>
    <property type="evidence" value="ECO:0007669"/>
    <property type="project" value="TreeGrafter"/>
</dbReference>
<comment type="function">
    <text evidence="9">Part of the tripartite ATP-independent periplasmic (TRAP) transport system.</text>
</comment>
<dbReference type="PANTHER" id="PTHR35011:SF2">
    <property type="entry name" value="2,3-DIKETO-L-GULONATE TRAP TRANSPORTER SMALL PERMEASE PROTEIN YIAM"/>
    <property type="match status" value="1"/>
</dbReference>
<gene>
    <name evidence="11" type="ORF">AC244_25525</name>
</gene>
<dbReference type="EMBL" id="LGAP01000023">
    <property type="protein sequence ID" value="KOF15038.1"/>
    <property type="molecule type" value="Genomic_DNA"/>
</dbReference>
<evidence type="ECO:0000256" key="6">
    <source>
        <dbReference type="ARBA" id="ARBA00022989"/>
    </source>
</evidence>
<keyword evidence="2 9" id="KW-0813">Transport</keyword>
<keyword evidence="3" id="KW-1003">Cell membrane</keyword>
<accession>A0A0L8BKC6</accession>
<evidence type="ECO:0000256" key="1">
    <source>
        <dbReference type="ARBA" id="ARBA00004429"/>
    </source>
</evidence>
<dbReference type="InterPro" id="IPR055348">
    <property type="entry name" value="DctQ"/>
</dbReference>
<evidence type="ECO:0000256" key="8">
    <source>
        <dbReference type="ARBA" id="ARBA00038436"/>
    </source>
</evidence>
<dbReference type="Proteomes" id="UP000037425">
    <property type="component" value="Unassembled WGS sequence"/>
</dbReference>
<comment type="similarity">
    <text evidence="8 9">Belongs to the TRAP transporter small permease family.</text>
</comment>
<dbReference type="PANTHER" id="PTHR35011">
    <property type="entry name" value="2,3-DIKETO-L-GULONATE TRAP TRANSPORTER SMALL PERMEASE PROTEIN YIAM"/>
    <property type="match status" value="1"/>
</dbReference>
<dbReference type="PATRIC" id="fig|106592.7.peg.3864"/>
<comment type="subunit">
    <text evidence="9">The complex comprises the extracytoplasmic solute receptor protein and the two transmembrane proteins.</text>
</comment>
<evidence type="ECO:0000256" key="3">
    <source>
        <dbReference type="ARBA" id="ARBA00022475"/>
    </source>
</evidence>
<feature type="transmembrane region" description="Helical" evidence="9">
    <location>
        <begin position="55"/>
        <end position="76"/>
    </location>
</feature>
<dbReference type="Pfam" id="PF04290">
    <property type="entry name" value="DctQ"/>
    <property type="match status" value="1"/>
</dbReference>
<organism evidence="11 12">
    <name type="scientific">Ensifer adhaerens</name>
    <name type="common">Sinorhizobium morelense</name>
    <dbReference type="NCBI Taxonomy" id="106592"/>
    <lineage>
        <taxon>Bacteria</taxon>
        <taxon>Pseudomonadati</taxon>
        <taxon>Pseudomonadota</taxon>
        <taxon>Alphaproteobacteria</taxon>
        <taxon>Hyphomicrobiales</taxon>
        <taxon>Rhizobiaceae</taxon>
        <taxon>Sinorhizobium/Ensifer group</taxon>
        <taxon>Ensifer</taxon>
    </lineage>
</organism>
<keyword evidence="6 9" id="KW-1133">Transmembrane helix</keyword>
<evidence type="ECO:0000259" key="10">
    <source>
        <dbReference type="Pfam" id="PF04290"/>
    </source>
</evidence>